<feature type="transmembrane region" description="Helical" evidence="8">
    <location>
        <begin position="123"/>
        <end position="141"/>
    </location>
</feature>
<evidence type="ECO:0008006" key="10">
    <source>
        <dbReference type="Google" id="ProtNLM"/>
    </source>
</evidence>
<feature type="non-terminal residue" evidence="9">
    <location>
        <position position="1"/>
    </location>
</feature>
<dbReference type="GO" id="GO:0005886">
    <property type="term" value="C:plasma membrane"/>
    <property type="evidence" value="ECO:0007669"/>
    <property type="project" value="UniProtKB-SubCell"/>
</dbReference>
<evidence type="ECO:0000256" key="7">
    <source>
        <dbReference type="ARBA" id="ARBA00023136"/>
    </source>
</evidence>
<accession>A0A382EEF7</accession>
<evidence type="ECO:0000313" key="9">
    <source>
        <dbReference type="EMBL" id="SVB49176.1"/>
    </source>
</evidence>
<dbReference type="PRINTS" id="PR01806">
    <property type="entry name" value="VIRFACTRMVIN"/>
</dbReference>
<reference evidence="9" key="1">
    <citation type="submission" date="2018-05" db="EMBL/GenBank/DDBJ databases">
        <authorList>
            <person name="Lanie J.A."/>
            <person name="Ng W.-L."/>
            <person name="Kazmierczak K.M."/>
            <person name="Andrzejewski T.M."/>
            <person name="Davidsen T.M."/>
            <person name="Wayne K.J."/>
            <person name="Tettelin H."/>
            <person name="Glass J.I."/>
            <person name="Rusch D."/>
            <person name="Podicherti R."/>
            <person name="Tsui H.-C.T."/>
            <person name="Winkler M.E."/>
        </authorList>
    </citation>
    <scope>NUCLEOTIDE SEQUENCE</scope>
</reference>
<feature type="transmembrane region" description="Helical" evidence="8">
    <location>
        <begin position="329"/>
        <end position="348"/>
    </location>
</feature>
<keyword evidence="5" id="KW-0573">Peptidoglycan synthesis</keyword>
<dbReference type="CDD" id="cd13123">
    <property type="entry name" value="MATE_MurJ_like"/>
    <property type="match status" value="1"/>
</dbReference>
<dbReference type="EMBL" id="UINC01044140">
    <property type="protein sequence ID" value="SVB49176.1"/>
    <property type="molecule type" value="Genomic_DNA"/>
</dbReference>
<protein>
    <recommendedName>
        <fullName evidence="10">Polysaccharide biosynthesis protein C-terminal domain-containing protein</fullName>
    </recommendedName>
</protein>
<keyword evidence="4" id="KW-0133">Cell shape</keyword>
<keyword evidence="7 8" id="KW-0472">Membrane</keyword>
<dbReference type="GO" id="GO:0008360">
    <property type="term" value="P:regulation of cell shape"/>
    <property type="evidence" value="ECO:0007669"/>
    <property type="project" value="UniProtKB-KW"/>
</dbReference>
<dbReference type="NCBIfam" id="TIGR01695">
    <property type="entry name" value="murJ_mviN"/>
    <property type="match status" value="1"/>
</dbReference>
<organism evidence="9">
    <name type="scientific">marine metagenome</name>
    <dbReference type="NCBI Taxonomy" id="408172"/>
    <lineage>
        <taxon>unclassified sequences</taxon>
        <taxon>metagenomes</taxon>
        <taxon>ecological metagenomes</taxon>
    </lineage>
</organism>
<feature type="transmembrane region" description="Helical" evidence="8">
    <location>
        <begin position="162"/>
        <end position="186"/>
    </location>
</feature>
<feature type="transmembrane region" description="Helical" evidence="8">
    <location>
        <begin position="290"/>
        <end position="309"/>
    </location>
</feature>
<comment type="subcellular location">
    <subcellularLocation>
        <location evidence="1">Cell membrane</location>
        <topology evidence="1">Multi-pass membrane protein</topology>
    </subcellularLocation>
</comment>
<evidence type="ECO:0000256" key="1">
    <source>
        <dbReference type="ARBA" id="ARBA00004651"/>
    </source>
</evidence>
<evidence type="ECO:0000256" key="8">
    <source>
        <dbReference type="SAM" id="Phobius"/>
    </source>
</evidence>
<dbReference type="PANTHER" id="PTHR47019">
    <property type="entry name" value="LIPID II FLIPPASE MURJ"/>
    <property type="match status" value="1"/>
</dbReference>
<proteinExistence type="predicted"/>
<evidence type="ECO:0000256" key="5">
    <source>
        <dbReference type="ARBA" id="ARBA00022984"/>
    </source>
</evidence>
<keyword evidence="3 8" id="KW-0812">Transmembrane</keyword>
<dbReference type="PANTHER" id="PTHR47019:SF1">
    <property type="entry name" value="LIPID II FLIPPASE MURJ"/>
    <property type="match status" value="1"/>
</dbReference>
<name>A0A382EEF7_9ZZZZ</name>
<evidence type="ECO:0000256" key="4">
    <source>
        <dbReference type="ARBA" id="ARBA00022960"/>
    </source>
</evidence>
<dbReference type="GO" id="GO:0009252">
    <property type="term" value="P:peptidoglycan biosynthetic process"/>
    <property type="evidence" value="ECO:0007669"/>
    <property type="project" value="UniProtKB-KW"/>
</dbReference>
<dbReference type="InterPro" id="IPR051050">
    <property type="entry name" value="Lipid_II_flippase_MurJ/MviN"/>
</dbReference>
<dbReference type="GO" id="GO:0015648">
    <property type="term" value="F:lipid-linked peptidoglycan transporter activity"/>
    <property type="evidence" value="ECO:0007669"/>
    <property type="project" value="TreeGrafter"/>
</dbReference>
<keyword evidence="6 8" id="KW-1133">Transmembrane helix</keyword>
<feature type="transmembrane region" description="Helical" evidence="8">
    <location>
        <begin position="198"/>
        <end position="219"/>
    </location>
</feature>
<evidence type="ECO:0000256" key="6">
    <source>
        <dbReference type="ARBA" id="ARBA00022989"/>
    </source>
</evidence>
<dbReference type="Pfam" id="PF03023">
    <property type="entry name" value="MurJ"/>
    <property type="match status" value="1"/>
</dbReference>
<dbReference type="InterPro" id="IPR004268">
    <property type="entry name" value="MurJ"/>
</dbReference>
<gene>
    <name evidence="9" type="ORF">METZ01_LOCUS202030</name>
</gene>
<feature type="transmembrane region" description="Helical" evidence="8">
    <location>
        <begin position="78"/>
        <end position="103"/>
    </location>
</feature>
<sequence length="364" mass="39063">NSLQRFAAVAATPVLLNICLITAITLAAPQMPSPGHALAWGVAAAGAMQMVWVAFACQRAGIGLRLPLPRLTPKVRELLRLILPAALGAGVVQINLVIDIVLASLLPKGSVSFLFYADRLNQLPIGVVGVAVGTAILPLLSRLLAQNDQAGAIAALNRAIELTLFLALPSMVAFLVIADELILTLFQRGQFSPSDSRATAFALTAYTVGLPAYVLIKVLGPAFFARRDTRTPVMVGIVAMVVNVVLNLILMQYLLHAGLALATAIAAWLNVSLLSWILYRRGDFIADRQLFIRLARSIGASLFMGLLLWCSKKWLGALFTAGEVNRFVGLLIMVAVGLTSYGLAALLLRAIEWREIKGLLARRQ</sequence>
<keyword evidence="2" id="KW-1003">Cell membrane</keyword>
<dbReference type="AlphaFoldDB" id="A0A382EEF7"/>
<feature type="transmembrane region" description="Helical" evidence="8">
    <location>
        <begin position="231"/>
        <end position="251"/>
    </location>
</feature>
<evidence type="ECO:0000256" key="2">
    <source>
        <dbReference type="ARBA" id="ARBA00022475"/>
    </source>
</evidence>
<evidence type="ECO:0000256" key="3">
    <source>
        <dbReference type="ARBA" id="ARBA00022692"/>
    </source>
</evidence>
<feature type="transmembrane region" description="Helical" evidence="8">
    <location>
        <begin position="257"/>
        <end position="278"/>
    </location>
</feature>
<feature type="transmembrane region" description="Helical" evidence="8">
    <location>
        <begin position="37"/>
        <end position="57"/>
    </location>
</feature>
<dbReference type="GO" id="GO:0034204">
    <property type="term" value="P:lipid translocation"/>
    <property type="evidence" value="ECO:0007669"/>
    <property type="project" value="TreeGrafter"/>
</dbReference>